<evidence type="ECO:0000256" key="6">
    <source>
        <dbReference type="ARBA" id="ARBA00022723"/>
    </source>
</evidence>
<evidence type="ECO:0000256" key="3">
    <source>
        <dbReference type="ARBA" id="ARBA00019010"/>
    </source>
</evidence>
<dbReference type="GO" id="GO:0002949">
    <property type="term" value="P:tRNA threonylcarbamoyladenosine modification"/>
    <property type="evidence" value="ECO:0007669"/>
    <property type="project" value="InterPro"/>
</dbReference>
<comment type="subcellular location">
    <subcellularLocation>
        <location evidence="1">Cytoplasm</location>
    </subcellularLocation>
</comment>
<keyword evidence="4" id="KW-0963">Cytoplasm</keyword>
<dbReference type="GO" id="GO:0046872">
    <property type="term" value="F:metal ion binding"/>
    <property type="evidence" value="ECO:0007669"/>
    <property type="project" value="UniProtKB-KW"/>
</dbReference>
<dbReference type="GO" id="GO:0005737">
    <property type="term" value="C:cytoplasm"/>
    <property type="evidence" value="ECO:0007669"/>
    <property type="project" value="UniProtKB-SubCell"/>
</dbReference>
<evidence type="ECO:0000256" key="4">
    <source>
        <dbReference type="ARBA" id="ARBA00022490"/>
    </source>
</evidence>
<name>A0A7W4PLA7_9PROT</name>
<keyword evidence="12" id="KW-1185">Reference proteome</keyword>
<organism evidence="11 12">
    <name type="scientific">Gluconacetobacter tumulisoli</name>
    <dbReference type="NCBI Taxonomy" id="1286189"/>
    <lineage>
        <taxon>Bacteria</taxon>
        <taxon>Pseudomonadati</taxon>
        <taxon>Pseudomonadota</taxon>
        <taxon>Alphaproteobacteria</taxon>
        <taxon>Acetobacterales</taxon>
        <taxon>Acetobacteraceae</taxon>
        <taxon>Gluconacetobacter</taxon>
    </lineage>
</organism>
<dbReference type="SUPFAM" id="SSF52540">
    <property type="entry name" value="P-loop containing nucleoside triphosphate hydrolases"/>
    <property type="match status" value="1"/>
</dbReference>
<evidence type="ECO:0000313" key="12">
    <source>
        <dbReference type="Proteomes" id="UP000578030"/>
    </source>
</evidence>
<dbReference type="GO" id="GO:0016740">
    <property type="term" value="F:transferase activity"/>
    <property type="evidence" value="ECO:0007669"/>
    <property type="project" value="UniProtKB-KW"/>
</dbReference>
<accession>A0A7W4PLA7</accession>
<keyword evidence="6" id="KW-0479">Metal-binding</keyword>
<keyword evidence="11" id="KW-0808">Transferase</keyword>
<evidence type="ECO:0000256" key="8">
    <source>
        <dbReference type="ARBA" id="ARBA00022840"/>
    </source>
</evidence>
<proteinExistence type="inferred from homology"/>
<gene>
    <name evidence="11" type="primary">tsaE</name>
    <name evidence="11" type="ORF">HLH28_02405</name>
</gene>
<evidence type="ECO:0000256" key="1">
    <source>
        <dbReference type="ARBA" id="ARBA00004496"/>
    </source>
</evidence>
<reference evidence="11 12" key="1">
    <citation type="submission" date="2020-04" db="EMBL/GenBank/DDBJ databases">
        <title>Description of novel Gluconacetobacter.</title>
        <authorList>
            <person name="Sombolestani A."/>
        </authorList>
    </citation>
    <scope>NUCLEOTIDE SEQUENCE [LARGE SCALE GENOMIC DNA]</scope>
    <source>
        <strain evidence="11 12">LMG 27802</strain>
    </source>
</reference>
<evidence type="ECO:0000256" key="2">
    <source>
        <dbReference type="ARBA" id="ARBA00007599"/>
    </source>
</evidence>
<keyword evidence="8" id="KW-0067">ATP-binding</keyword>
<comment type="caution">
    <text evidence="11">The sequence shown here is derived from an EMBL/GenBank/DDBJ whole genome shotgun (WGS) entry which is preliminary data.</text>
</comment>
<evidence type="ECO:0000313" key="11">
    <source>
        <dbReference type="EMBL" id="MBB2200439.1"/>
    </source>
</evidence>
<dbReference type="Proteomes" id="UP000578030">
    <property type="component" value="Unassembled WGS sequence"/>
</dbReference>
<dbReference type="EMBL" id="JABEQM010000002">
    <property type="protein sequence ID" value="MBB2200439.1"/>
    <property type="molecule type" value="Genomic_DNA"/>
</dbReference>
<evidence type="ECO:0000256" key="5">
    <source>
        <dbReference type="ARBA" id="ARBA00022694"/>
    </source>
</evidence>
<evidence type="ECO:0000256" key="7">
    <source>
        <dbReference type="ARBA" id="ARBA00022741"/>
    </source>
</evidence>
<dbReference type="RefSeq" id="WP_182953954.1">
    <property type="nucleotide sequence ID" value="NZ_JABEQM010000002.1"/>
</dbReference>
<dbReference type="GO" id="GO:0005524">
    <property type="term" value="F:ATP binding"/>
    <property type="evidence" value="ECO:0007669"/>
    <property type="project" value="UniProtKB-KW"/>
</dbReference>
<dbReference type="PANTHER" id="PTHR33540">
    <property type="entry name" value="TRNA THREONYLCARBAMOYLADENOSINE BIOSYNTHESIS PROTEIN TSAE"/>
    <property type="match status" value="1"/>
</dbReference>
<dbReference type="Pfam" id="PF02367">
    <property type="entry name" value="TsaE"/>
    <property type="match status" value="1"/>
</dbReference>
<dbReference type="InterPro" id="IPR027417">
    <property type="entry name" value="P-loop_NTPase"/>
</dbReference>
<dbReference type="PANTHER" id="PTHR33540:SF2">
    <property type="entry name" value="TRNA THREONYLCARBAMOYLADENOSINE BIOSYNTHESIS PROTEIN TSAE"/>
    <property type="match status" value="1"/>
</dbReference>
<comment type="similarity">
    <text evidence="2">Belongs to the TsaE family.</text>
</comment>
<sequence>MEPLVAQDARLNPLIVPLPDQQATEDLARAVAGAASAGDAILLSGVLGAGKTVFSRAFLRAACGDPDMEVPSPSYTLVQTYDAPSGAISHFDLWRLDGPDALHELGWDDACEGIVLVEWPDRLAELTPPGALRIEIRILDEGGRQARLAGWGDRPVTAALAAARDGGRQGG</sequence>
<dbReference type="InterPro" id="IPR003442">
    <property type="entry name" value="T6A_TsaE"/>
</dbReference>
<evidence type="ECO:0000256" key="9">
    <source>
        <dbReference type="ARBA" id="ARBA00022842"/>
    </source>
</evidence>
<evidence type="ECO:0000256" key="10">
    <source>
        <dbReference type="ARBA" id="ARBA00032441"/>
    </source>
</evidence>
<dbReference type="Gene3D" id="3.40.50.300">
    <property type="entry name" value="P-loop containing nucleotide triphosphate hydrolases"/>
    <property type="match status" value="1"/>
</dbReference>
<keyword evidence="9" id="KW-0460">Magnesium</keyword>
<keyword evidence="5" id="KW-0819">tRNA processing</keyword>
<dbReference type="AlphaFoldDB" id="A0A7W4PLA7"/>
<dbReference type="NCBIfam" id="TIGR00150">
    <property type="entry name" value="T6A_YjeE"/>
    <property type="match status" value="1"/>
</dbReference>
<protein>
    <recommendedName>
        <fullName evidence="3">tRNA threonylcarbamoyladenosine biosynthesis protein TsaE</fullName>
    </recommendedName>
    <alternativeName>
        <fullName evidence="10">t(6)A37 threonylcarbamoyladenosine biosynthesis protein TsaE</fullName>
    </alternativeName>
</protein>
<keyword evidence="7" id="KW-0547">Nucleotide-binding</keyword>